<accession>A7EKB9</accession>
<dbReference type="KEGG" id="ssl:SS1G_05766"/>
<name>A7EKB9_SCLS1</name>
<gene>
    <name evidence="2" type="ORF">SS1G_05766</name>
</gene>
<keyword evidence="1" id="KW-0472">Membrane</keyword>
<dbReference type="HOGENOM" id="CLU_2401009_0_0_1"/>
<dbReference type="Proteomes" id="UP000001312">
    <property type="component" value="Unassembled WGS sequence"/>
</dbReference>
<dbReference type="RefSeq" id="XP_001592844.1">
    <property type="nucleotide sequence ID" value="XM_001592794.1"/>
</dbReference>
<evidence type="ECO:0000313" key="2">
    <source>
        <dbReference type="EMBL" id="EDO03285.1"/>
    </source>
</evidence>
<evidence type="ECO:0000313" key="3">
    <source>
        <dbReference type="Proteomes" id="UP000001312"/>
    </source>
</evidence>
<reference evidence="3" key="1">
    <citation type="journal article" date="2011" name="PLoS Genet.">
        <title>Genomic analysis of the necrotrophic fungal pathogens Sclerotinia sclerotiorum and Botrytis cinerea.</title>
        <authorList>
            <person name="Amselem J."/>
            <person name="Cuomo C.A."/>
            <person name="van Kan J.A."/>
            <person name="Viaud M."/>
            <person name="Benito E.P."/>
            <person name="Couloux A."/>
            <person name="Coutinho P.M."/>
            <person name="de Vries R.P."/>
            <person name="Dyer P.S."/>
            <person name="Fillinger S."/>
            <person name="Fournier E."/>
            <person name="Gout L."/>
            <person name="Hahn M."/>
            <person name="Kohn L."/>
            <person name="Lapalu N."/>
            <person name="Plummer K.M."/>
            <person name="Pradier J.M."/>
            <person name="Quevillon E."/>
            <person name="Sharon A."/>
            <person name="Simon A."/>
            <person name="ten Have A."/>
            <person name="Tudzynski B."/>
            <person name="Tudzynski P."/>
            <person name="Wincker P."/>
            <person name="Andrew M."/>
            <person name="Anthouard V."/>
            <person name="Beever R.E."/>
            <person name="Beffa R."/>
            <person name="Benoit I."/>
            <person name="Bouzid O."/>
            <person name="Brault B."/>
            <person name="Chen Z."/>
            <person name="Choquer M."/>
            <person name="Collemare J."/>
            <person name="Cotton P."/>
            <person name="Danchin E.G."/>
            <person name="Da Silva C."/>
            <person name="Gautier A."/>
            <person name="Giraud C."/>
            <person name="Giraud T."/>
            <person name="Gonzalez C."/>
            <person name="Grossetete S."/>
            <person name="Guldener U."/>
            <person name="Henrissat B."/>
            <person name="Howlett B.J."/>
            <person name="Kodira C."/>
            <person name="Kretschmer M."/>
            <person name="Lappartient A."/>
            <person name="Leroch M."/>
            <person name="Levis C."/>
            <person name="Mauceli E."/>
            <person name="Neuveglise C."/>
            <person name="Oeser B."/>
            <person name="Pearson M."/>
            <person name="Poulain J."/>
            <person name="Poussereau N."/>
            <person name="Quesneville H."/>
            <person name="Rascle C."/>
            <person name="Schumacher J."/>
            <person name="Segurens B."/>
            <person name="Sexton A."/>
            <person name="Silva E."/>
            <person name="Sirven C."/>
            <person name="Soanes D.M."/>
            <person name="Talbot N.J."/>
            <person name="Templeton M."/>
            <person name="Yandava C."/>
            <person name="Yarden O."/>
            <person name="Zeng Q."/>
            <person name="Rollins J.A."/>
            <person name="Lebrun M.H."/>
            <person name="Dickman M."/>
        </authorList>
    </citation>
    <scope>NUCLEOTIDE SEQUENCE [LARGE SCALE GENOMIC DNA]</scope>
    <source>
        <strain evidence="3">ATCC 18683 / 1980 / Ss-1</strain>
    </source>
</reference>
<dbReference type="AlphaFoldDB" id="A7EKB9"/>
<keyword evidence="1" id="KW-1133">Transmembrane helix</keyword>
<organism evidence="2 3">
    <name type="scientific">Sclerotinia sclerotiorum (strain ATCC 18683 / 1980 / Ss-1)</name>
    <name type="common">White mold</name>
    <name type="synonym">Whetzelinia sclerotiorum</name>
    <dbReference type="NCBI Taxonomy" id="665079"/>
    <lineage>
        <taxon>Eukaryota</taxon>
        <taxon>Fungi</taxon>
        <taxon>Dikarya</taxon>
        <taxon>Ascomycota</taxon>
        <taxon>Pezizomycotina</taxon>
        <taxon>Leotiomycetes</taxon>
        <taxon>Helotiales</taxon>
        <taxon>Sclerotiniaceae</taxon>
        <taxon>Sclerotinia</taxon>
    </lineage>
</organism>
<protein>
    <submittedName>
        <fullName evidence="2">Uncharacterized protein</fullName>
    </submittedName>
</protein>
<proteinExistence type="predicted"/>
<dbReference type="EMBL" id="CH476627">
    <property type="protein sequence ID" value="EDO03285.1"/>
    <property type="molecule type" value="Genomic_DNA"/>
</dbReference>
<keyword evidence="1" id="KW-0812">Transmembrane</keyword>
<dbReference type="GeneID" id="5489278"/>
<sequence>MSHCSISYISKTVFSFLLDLTWAFMAYKVRNARMYIDGREIHTDTDKNSLQNQQITQLAKDTGLKWIQETEWKGEEIVSVHDRALCKDTGVWA</sequence>
<feature type="transmembrane region" description="Helical" evidence="1">
    <location>
        <begin position="6"/>
        <end position="27"/>
    </location>
</feature>
<keyword evidence="3" id="KW-1185">Reference proteome</keyword>
<evidence type="ECO:0000256" key="1">
    <source>
        <dbReference type="SAM" id="Phobius"/>
    </source>
</evidence>
<dbReference type="InParanoid" id="A7EKB9"/>